<name>A0A7D5TPJ3_9EURY</name>
<sequence length="209" mass="23998">MTNWERVALRVQANKLRKWDAVCTPFDPDLGDDEFPNSFPHLYDDRSKLIREAVEELISRETGELDSSSGEVTADTSAVEEKVELVREDTREILDVVEAVQAHQDEVYSRAVGTGESITTELYEIIPTFDDMDEAVQGIYRAIDTTEKFQNPVDGRGRSWGYWLDIVLEFPNKSQGEVLDALRELERDVESVVRIDHKGYFFFVEVEDE</sequence>
<dbReference type="AlphaFoldDB" id="A0A7D5TPJ3"/>
<dbReference type="KEGG" id="hrr:HZS55_13040"/>
<gene>
    <name evidence="1" type="ORF">HZS55_13040</name>
</gene>
<accession>A0A7D5TPJ3</accession>
<keyword evidence="2" id="KW-1185">Reference proteome</keyword>
<dbReference type="RefSeq" id="WP_179908096.1">
    <property type="nucleotide sequence ID" value="NZ_CP058910.1"/>
</dbReference>
<organism evidence="1 2">
    <name type="scientific">Halosimplex rubrum</name>
    <dbReference type="NCBI Taxonomy" id="869889"/>
    <lineage>
        <taxon>Archaea</taxon>
        <taxon>Methanobacteriati</taxon>
        <taxon>Methanobacteriota</taxon>
        <taxon>Stenosarchaea group</taxon>
        <taxon>Halobacteria</taxon>
        <taxon>Halobacteriales</taxon>
        <taxon>Haloarculaceae</taxon>
        <taxon>Halosimplex</taxon>
    </lineage>
</organism>
<protein>
    <submittedName>
        <fullName evidence="1">Uncharacterized protein</fullName>
    </submittedName>
</protein>
<dbReference type="EMBL" id="CP058910">
    <property type="protein sequence ID" value="QLH78174.1"/>
    <property type="molecule type" value="Genomic_DNA"/>
</dbReference>
<reference evidence="1 2" key="1">
    <citation type="submission" date="2020-07" db="EMBL/GenBank/DDBJ databases">
        <title>Halosimplex pelagicum sp. nov. and Halosimplex rubrum sp. nov., isolated from salted brown alga Laminaria, and emended description of the genus Halosimplex.</title>
        <authorList>
            <person name="Cui H."/>
        </authorList>
    </citation>
    <scope>NUCLEOTIDE SEQUENCE [LARGE SCALE GENOMIC DNA]</scope>
    <source>
        <strain evidence="1 2">R27</strain>
    </source>
</reference>
<evidence type="ECO:0000313" key="1">
    <source>
        <dbReference type="EMBL" id="QLH78174.1"/>
    </source>
</evidence>
<dbReference type="GeneID" id="56078805"/>
<dbReference type="OrthoDB" id="383418at2157"/>
<evidence type="ECO:0000313" key="2">
    <source>
        <dbReference type="Proteomes" id="UP000509667"/>
    </source>
</evidence>
<dbReference type="Proteomes" id="UP000509667">
    <property type="component" value="Chromosome"/>
</dbReference>
<proteinExistence type="predicted"/>